<protein>
    <submittedName>
        <fullName evidence="1">Uncharacterized protein</fullName>
    </submittedName>
</protein>
<organism evidence="1 2">
    <name type="scientific">Alternaria panax</name>
    <dbReference type="NCBI Taxonomy" id="48097"/>
    <lineage>
        <taxon>Eukaryota</taxon>
        <taxon>Fungi</taxon>
        <taxon>Dikarya</taxon>
        <taxon>Ascomycota</taxon>
        <taxon>Pezizomycotina</taxon>
        <taxon>Dothideomycetes</taxon>
        <taxon>Pleosporomycetidae</taxon>
        <taxon>Pleosporales</taxon>
        <taxon>Pleosporineae</taxon>
        <taxon>Pleosporaceae</taxon>
        <taxon>Alternaria</taxon>
        <taxon>Alternaria sect. Panax</taxon>
    </lineage>
</organism>
<keyword evidence="2" id="KW-1185">Reference proteome</keyword>
<dbReference type="InterPro" id="IPR050121">
    <property type="entry name" value="Cytochrome_P450_monoxygenase"/>
</dbReference>
<accession>A0AAD4I975</accession>
<dbReference type="GO" id="GO:0020037">
    <property type="term" value="F:heme binding"/>
    <property type="evidence" value="ECO:0007669"/>
    <property type="project" value="InterPro"/>
</dbReference>
<sequence>MLGFFIRHGLTPEEASSEGLLQIIAGSDTSASTIRAVIFHLLASASVYRNLQAEINTGIANGTISSPITDAEARRLLTVDLVFHYAKYKCLGQNVASREFNKVSVELLREFDFSTVKPQMAASMSNAGIWIMGSFFVRVTRRMT</sequence>
<comment type="caution">
    <text evidence="1">The sequence shown here is derived from an EMBL/GenBank/DDBJ whole genome shotgun (WGS) entry which is preliminary data.</text>
</comment>
<dbReference type="GO" id="GO:0005506">
    <property type="term" value="F:iron ion binding"/>
    <property type="evidence" value="ECO:0007669"/>
    <property type="project" value="InterPro"/>
</dbReference>
<evidence type="ECO:0000313" key="1">
    <source>
        <dbReference type="EMBL" id="KAG9189116.1"/>
    </source>
</evidence>
<dbReference type="EMBL" id="JAANER010000005">
    <property type="protein sequence ID" value="KAG9189116.1"/>
    <property type="molecule type" value="Genomic_DNA"/>
</dbReference>
<reference evidence="1" key="1">
    <citation type="submission" date="2021-07" db="EMBL/GenBank/DDBJ databases">
        <title>Genome Resource of American Ginseng Black Spot Pathogen Alternaria panax.</title>
        <authorList>
            <person name="Qiu C."/>
            <person name="Wang W."/>
            <person name="Liu Z."/>
        </authorList>
    </citation>
    <scope>NUCLEOTIDE SEQUENCE</scope>
    <source>
        <strain evidence="1">BNCC115425</strain>
    </source>
</reference>
<dbReference type="InterPro" id="IPR001128">
    <property type="entry name" value="Cyt_P450"/>
</dbReference>
<name>A0AAD4I975_9PLEO</name>
<dbReference type="GO" id="GO:0004497">
    <property type="term" value="F:monooxygenase activity"/>
    <property type="evidence" value="ECO:0007669"/>
    <property type="project" value="InterPro"/>
</dbReference>
<evidence type="ECO:0000313" key="2">
    <source>
        <dbReference type="Proteomes" id="UP001199106"/>
    </source>
</evidence>
<dbReference type="Gene3D" id="1.10.630.10">
    <property type="entry name" value="Cytochrome P450"/>
    <property type="match status" value="1"/>
</dbReference>
<dbReference type="Proteomes" id="UP001199106">
    <property type="component" value="Unassembled WGS sequence"/>
</dbReference>
<dbReference type="GO" id="GO:0016705">
    <property type="term" value="F:oxidoreductase activity, acting on paired donors, with incorporation or reduction of molecular oxygen"/>
    <property type="evidence" value="ECO:0007669"/>
    <property type="project" value="InterPro"/>
</dbReference>
<dbReference type="InterPro" id="IPR036396">
    <property type="entry name" value="Cyt_P450_sf"/>
</dbReference>
<dbReference type="AlphaFoldDB" id="A0AAD4I975"/>
<dbReference type="PANTHER" id="PTHR24305:SF168">
    <property type="entry name" value="P450, PUTATIVE (EUROFUNG)-RELATED"/>
    <property type="match status" value="1"/>
</dbReference>
<dbReference type="PANTHER" id="PTHR24305">
    <property type="entry name" value="CYTOCHROME P450"/>
    <property type="match status" value="1"/>
</dbReference>
<dbReference type="Pfam" id="PF00067">
    <property type="entry name" value="p450"/>
    <property type="match status" value="1"/>
</dbReference>
<gene>
    <name evidence="1" type="ORF">G6011_05984</name>
</gene>
<dbReference type="SUPFAM" id="SSF48264">
    <property type="entry name" value="Cytochrome P450"/>
    <property type="match status" value="1"/>
</dbReference>
<proteinExistence type="predicted"/>